<evidence type="ECO:0000256" key="1">
    <source>
        <dbReference type="SAM" id="Phobius"/>
    </source>
</evidence>
<keyword evidence="1" id="KW-1133">Transmembrane helix</keyword>
<evidence type="ECO:0000313" key="2">
    <source>
        <dbReference type="EMBL" id="ALX49722.1"/>
    </source>
</evidence>
<organism evidence="2 3">
    <name type="scientific">Lentibacillus amyloliquefaciens</name>
    <dbReference type="NCBI Taxonomy" id="1472767"/>
    <lineage>
        <taxon>Bacteria</taxon>
        <taxon>Bacillati</taxon>
        <taxon>Bacillota</taxon>
        <taxon>Bacilli</taxon>
        <taxon>Bacillales</taxon>
        <taxon>Bacillaceae</taxon>
        <taxon>Lentibacillus</taxon>
    </lineage>
</organism>
<dbReference type="RefSeq" id="WP_068446686.1">
    <property type="nucleotide sequence ID" value="NZ_CP013862.1"/>
</dbReference>
<feature type="transmembrane region" description="Helical" evidence="1">
    <location>
        <begin position="103"/>
        <end position="123"/>
    </location>
</feature>
<dbReference type="EMBL" id="CP013862">
    <property type="protein sequence ID" value="ALX49722.1"/>
    <property type="molecule type" value="Genomic_DNA"/>
</dbReference>
<keyword evidence="1" id="KW-0812">Transmembrane</keyword>
<dbReference type="STRING" id="1472767.AOX59_14755"/>
<dbReference type="AlphaFoldDB" id="A0A0U4GAF6"/>
<feature type="transmembrane region" description="Helical" evidence="1">
    <location>
        <begin position="144"/>
        <end position="162"/>
    </location>
</feature>
<gene>
    <name evidence="2" type="ORF">AOX59_14755</name>
</gene>
<dbReference type="OrthoDB" id="9939319at2"/>
<feature type="transmembrane region" description="Helical" evidence="1">
    <location>
        <begin position="79"/>
        <end position="97"/>
    </location>
</feature>
<reference evidence="2 3" key="1">
    <citation type="submission" date="2016-01" db="EMBL/GenBank/DDBJ databases">
        <title>Complete genome sequence of strain Lentibacillus amyloliquefaciens LAM0015T isolated from saline sediment.</title>
        <authorList>
            <person name="Wang J.-L."/>
            <person name="He M.-X."/>
        </authorList>
    </citation>
    <scope>NUCLEOTIDE SEQUENCE [LARGE SCALE GENOMIC DNA]</scope>
    <source>
        <strain evidence="2 3">LAM0015</strain>
    </source>
</reference>
<proteinExistence type="predicted"/>
<dbReference type="Proteomes" id="UP000050331">
    <property type="component" value="Chromosome"/>
</dbReference>
<accession>A0A0U4GAF6</accession>
<name>A0A0U4GAF6_9BACI</name>
<dbReference type="KEGG" id="lao:AOX59_14755"/>
<feature type="transmembrane region" description="Helical" evidence="1">
    <location>
        <begin position="40"/>
        <end position="58"/>
    </location>
</feature>
<sequence length="163" mass="17955">MNNPSEEAPMWGMSLTILILGILFLNTDISYTVTINSFSFNLPLSDIIGIGLLVFFGGSMLQSIKDFFPERENKKSMDIISVGLIIGLIILILYSLFKDIKIVNLFLIALSSIPLFAILSSSIEIIGRIINAKGEEEGKQYKETLIKVSGLLVTIISLLVTIL</sequence>
<keyword evidence="1" id="KW-0472">Membrane</keyword>
<evidence type="ECO:0000313" key="3">
    <source>
        <dbReference type="Proteomes" id="UP000050331"/>
    </source>
</evidence>
<protein>
    <submittedName>
        <fullName evidence="2">Uncharacterized protein</fullName>
    </submittedName>
</protein>
<keyword evidence="3" id="KW-1185">Reference proteome</keyword>